<evidence type="ECO:0000256" key="4">
    <source>
        <dbReference type="ARBA" id="ARBA00022842"/>
    </source>
</evidence>
<reference evidence="5 6" key="1">
    <citation type="submission" date="2017-01" db="EMBL/GenBank/DDBJ databases">
        <authorList>
            <person name="Mah S.A."/>
            <person name="Swanson W.J."/>
            <person name="Moy G.W."/>
            <person name="Vacquier V.D."/>
        </authorList>
    </citation>
    <scope>NUCLEOTIDE SEQUENCE [LARGE SCALE GENOMIC DNA]</scope>
    <source>
        <strain evidence="5 6">GSMNP</strain>
    </source>
</reference>
<dbReference type="InterPro" id="IPR008949">
    <property type="entry name" value="Isoprenoid_synthase_dom_sf"/>
</dbReference>
<name>A0A1R1XG54_9FUNG</name>
<dbReference type="PROSITE" id="PS00723">
    <property type="entry name" value="POLYPRENYL_SYNTHASE_1"/>
    <property type="match status" value="1"/>
</dbReference>
<gene>
    <name evidence="5" type="ORF">AYI70_g8400</name>
</gene>
<comment type="caution">
    <text evidence="5">The sequence shown here is derived from an EMBL/GenBank/DDBJ whole genome shotgun (WGS) entry which is preliminary data.</text>
</comment>
<dbReference type="OrthoDB" id="10257492at2759"/>
<dbReference type="GO" id="GO:0004337">
    <property type="term" value="F:(2E,6E)-farnesyl diphosphate synthase activity"/>
    <property type="evidence" value="ECO:0007669"/>
    <property type="project" value="TreeGrafter"/>
</dbReference>
<dbReference type="GO" id="GO:0045337">
    <property type="term" value="P:farnesyl diphosphate biosynthetic process"/>
    <property type="evidence" value="ECO:0007669"/>
    <property type="project" value="TreeGrafter"/>
</dbReference>
<dbReference type="EMBL" id="LSSN01003426">
    <property type="protein sequence ID" value="OMJ13598.1"/>
    <property type="molecule type" value="Genomic_DNA"/>
</dbReference>
<feature type="non-terminal residue" evidence="5">
    <location>
        <position position="175"/>
    </location>
</feature>
<keyword evidence="4" id="KW-0460">Magnesium</keyword>
<keyword evidence="3" id="KW-0479">Metal-binding</keyword>
<dbReference type="GO" id="GO:0004161">
    <property type="term" value="F:dimethylallyltranstransferase activity"/>
    <property type="evidence" value="ECO:0007669"/>
    <property type="project" value="TreeGrafter"/>
</dbReference>
<dbReference type="InterPro" id="IPR033749">
    <property type="entry name" value="Polyprenyl_synt_CS"/>
</dbReference>
<dbReference type="GO" id="GO:0005737">
    <property type="term" value="C:cytoplasm"/>
    <property type="evidence" value="ECO:0007669"/>
    <property type="project" value="TreeGrafter"/>
</dbReference>
<dbReference type="Proteomes" id="UP000187283">
    <property type="component" value="Unassembled WGS sequence"/>
</dbReference>
<protein>
    <submittedName>
        <fullName evidence="5">Farnesyl pyrophosphate synthase</fullName>
    </submittedName>
</protein>
<dbReference type="STRING" id="133412.A0A1R1XG54"/>
<accession>A0A1R1XG54</accession>
<dbReference type="PANTHER" id="PTHR11525">
    <property type="entry name" value="FARNESYL-PYROPHOSPHATE SYNTHETASE"/>
    <property type="match status" value="1"/>
</dbReference>
<keyword evidence="6" id="KW-1185">Reference proteome</keyword>
<dbReference type="InterPro" id="IPR039702">
    <property type="entry name" value="FPS1-like"/>
</dbReference>
<dbReference type="InterPro" id="IPR000092">
    <property type="entry name" value="Polyprenyl_synt"/>
</dbReference>
<keyword evidence="2" id="KW-0808">Transferase</keyword>
<dbReference type="GO" id="GO:0046872">
    <property type="term" value="F:metal ion binding"/>
    <property type="evidence" value="ECO:0007669"/>
    <property type="project" value="UniProtKB-KW"/>
</dbReference>
<comment type="cofactor">
    <cofactor evidence="1">
        <name>Mg(2+)</name>
        <dbReference type="ChEBI" id="CHEBI:18420"/>
    </cofactor>
</comment>
<dbReference type="AlphaFoldDB" id="A0A1R1XG54"/>
<dbReference type="Pfam" id="PF00348">
    <property type="entry name" value="polyprenyl_synt"/>
    <property type="match status" value="1"/>
</dbReference>
<organism evidence="5 6">
    <name type="scientific">Smittium culicis</name>
    <dbReference type="NCBI Taxonomy" id="133412"/>
    <lineage>
        <taxon>Eukaryota</taxon>
        <taxon>Fungi</taxon>
        <taxon>Fungi incertae sedis</taxon>
        <taxon>Zoopagomycota</taxon>
        <taxon>Kickxellomycotina</taxon>
        <taxon>Harpellomycetes</taxon>
        <taxon>Harpellales</taxon>
        <taxon>Legeriomycetaceae</taxon>
        <taxon>Smittium</taxon>
    </lineage>
</organism>
<evidence type="ECO:0000313" key="5">
    <source>
        <dbReference type="EMBL" id="OMJ13598.1"/>
    </source>
</evidence>
<dbReference type="Gene3D" id="1.10.600.10">
    <property type="entry name" value="Farnesyl Diphosphate Synthase"/>
    <property type="match status" value="1"/>
</dbReference>
<sequence>MSSKASLDIFLSLYKPLQDQIVSDLSNFEANEEMVQRIKTVIRLFYHNMFLTYLFPTQLVMDYSILGGKMNRGLSVLDTVKLIKGESMTKDLQDKAIILGWCIEWLQAFFLVADDIMDDSPMRRGKPAWFKNENVGMMAINDSFLIESFIYRILKLNFRSENYYIDLIELFHEVT</sequence>
<proteinExistence type="predicted"/>
<evidence type="ECO:0000313" key="6">
    <source>
        <dbReference type="Proteomes" id="UP000187283"/>
    </source>
</evidence>
<evidence type="ECO:0000256" key="1">
    <source>
        <dbReference type="ARBA" id="ARBA00001946"/>
    </source>
</evidence>
<evidence type="ECO:0000256" key="2">
    <source>
        <dbReference type="ARBA" id="ARBA00022679"/>
    </source>
</evidence>
<evidence type="ECO:0000256" key="3">
    <source>
        <dbReference type="ARBA" id="ARBA00022723"/>
    </source>
</evidence>
<dbReference type="SUPFAM" id="SSF48576">
    <property type="entry name" value="Terpenoid synthases"/>
    <property type="match status" value="1"/>
</dbReference>
<dbReference type="PANTHER" id="PTHR11525:SF0">
    <property type="entry name" value="FARNESYL PYROPHOSPHATE SYNTHASE"/>
    <property type="match status" value="1"/>
</dbReference>